<accession>A0ABN9C9I0</accession>
<protein>
    <recommendedName>
        <fullName evidence="3">Secreted protein</fullName>
    </recommendedName>
</protein>
<comment type="caution">
    <text evidence="1">The sequence shown here is derived from an EMBL/GenBank/DDBJ whole genome shotgun (WGS) entry which is preliminary data.</text>
</comment>
<name>A0ABN9C9I0_9NEOB</name>
<dbReference type="Proteomes" id="UP001162483">
    <property type="component" value="Unassembled WGS sequence"/>
</dbReference>
<proteinExistence type="predicted"/>
<sequence>MCKITYIYVILHFRVGGPSRCLQPWMSITGSQTVITHRCSVITEHLQRGGKLFLFINKQSYSLSAQAHCSGWLCTVQPSRSVCLP</sequence>
<dbReference type="EMBL" id="CATNWA010008362">
    <property type="protein sequence ID" value="CAI9555946.1"/>
    <property type="molecule type" value="Genomic_DNA"/>
</dbReference>
<gene>
    <name evidence="1" type="ORF">SPARVUS_LOCUS4490402</name>
</gene>
<evidence type="ECO:0008006" key="3">
    <source>
        <dbReference type="Google" id="ProtNLM"/>
    </source>
</evidence>
<evidence type="ECO:0000313" key="1">
    <source>
        <dbReference type="EMBL" id="CAI9555946.1"/>
    </source>
</evidence>
<organism evidence="1 2">
    <name type="scientific">Staurois parvus</name>
    <dbReference type="NCBI Taxonomy" id="386267"/>
    <lineage>
        <taxon>Eukaryota</taxon>
        <taxon>Metazoa</taxon>
        <taxon>Chordata</taxon>
        <taxon>Craniata</taxon>
        <taxon>Vertebrata</taxon>
        <taxon>Euteleostomi</taxon>
        <taxon>Amphibia</taxon>
        <taxon>Batrachia</taxon>
        <taxon>Anura</taxon>
        <taxon>Neobatrachia</taxon>
        <taxon>Ranoidea</taxon>
        <taxon>Ranidae</taxon>
        <taxon>Staurois</taxon>
    </lineage>
</organism>
<reference evidence="1" key="1">
    <citation type="submission" date="2023-05" db="EMBL/GenBank/DDBJ databases">
        <authorList>
            <person name="Stuckert A."/>
        </authorList>
    </citation>
    <scope>NUCLEOTIDE SEQUENCE</scope>
</reference>
<evidence type="ECO:0000313" key="2">
    <source>
        <dbReference type="Proteomes" id="UP001162483"/>
    </source>
</evidence>
<keyword evidence="2" id="KW-1185">Reference proteome</keyword>